<evidence type="ECO:0000259" key="2">
    <source>
        <dbReference type="Pfam" id="PF03732"/>
    </source>
</evidence>
<reference evidence="3 4" key="1">
    <citation type="journal article" date="2024" name="Plant Biotechnol. J.">
        <title>Dendrobium thyrsiflorum genome and its molecular insights into genes involved in important horticultural traits.</title>
        <authorList>
            <person name="Chen B."/>
            <person name="Wang J.Y."/>
            <person name="Zheng P.J."/>
            <person name="Li K.L."/>
            <person name="Liang Y.M."/>
            <person name="Chen X.F."/>
            <person name="Zhang C."/>
            <person name="Zhao X."/>
            <person name="He X."/>
            <person name="Zhang G.Q."/>
            <person name="Liu Z.J."/>
            <person name="Xu Q."/>
        </authorList>
    </citation>
    <scope>NUCLEOTIDE SEQUENCE [LARGE SCALE GENOMIC DNA]</scope>
    <source>
        <strain evidence="3">GZMU011</strain>
    </source>
</reference>
<feature type="domain" description="Retrotransposon gag" evidence="2">
    <location>
        <begin position="244"/>
        <end position="335"/>
    </location>
</feature>
<dbReference type="PANTHER" id="PTHR33223">
    <property type="entry name" value="CCHC-TYPE DOMAIN-CONTAINING PROTEIN"/>
    <property type="match status" value="1"/>
</dbReference>
<comment type="caution">
    <text evidence="3">The sequence shown here is derived from an EMBL/GenBank/DDBJ whole genome shotgun (WGS) entry which is preliminary data.</text>
</comment>
<feature type="compositionally biased region" description="Basic and acidic residues" evidence="1">
    <location>
        <begin position="409"/>
        <end position="419"/>
    </location>
</feature>
<keyword evidence="4" id="KW-1185">Reference proteome</keyword>
<name>A0ABD0UN02_DENTH</name>
<feature type="compositionally biased region" description="Low complexity" evidence="1">
    <location>
        <begin position="13"/>
        <end position="25"/>
    </location>
</feature>
<dbReference type="InterPro" id="IPR005162">
    <property type="entry name" value="Retrotrans_gag_dom"/>
</dbReference>
<feature type="region of interest" description="Disordered" evidence="1">
    <location>
        <begin position="97"/>
        <end position="152"/>
    </location>
</feature>
<evidence type="ECO:0000313" key="3">
    <source>
        <dbReference type="EMBL" id="KAL0911767.1"/>
    </source>
</evidence>
<dbReference type="EMBL" id="JANQDX010000015">
    <property type="protein sequence ID" value="KAL0911767.1"/>
    <property type="molecule type" value="Genomic_DNA"/>
</dbReference>
<protein>
    <recommendedName>
        <fullName evidence="2">Retrotransposon gag domain-containing protein</fullName>
    </recommendedName>
</protein>
<proteinExistence type="predicted"/>
<feature type="region of interest" description="Disordered" evidence="1">
    <location>
        <begin position="371"/>
        <end position="425"/>
    </location>
</feature>
<dbReference type="AlphaFoldDB" id="A0ABD0UN02"/>
<feature type="region of interest" description="Disordered" evidence="1">
    <location>
        <begin position="1"/>
        <end position="52"/>
    </location>
</feature>
<evidence type="ECO:0000256" key="1">
    <source>
        <dbReference type="SAM" id="MobiDB-lite"/>
    </source>
</evidence>
<dbReference type="PANTHER" id="PTHR33223:SF10">
    <property type="entry name" value="AMINOTRANSFERASE-LIKE PLANT MOBILE DOMAIN-CONTAINING PROTEIN"/>
    <property type="match status" value="1"/>
</dbReference>
<feature type="compositionally biased region" description="Polar residues" evidence="1">
    <location>
        <begin position="125"/>
        <end position="135"/>
    </location>
</feature>
<gene>
    <name evidence="3" type="ORF">M5K25_019928</name>
</gene>
<accession>A0ABD0UN02</accession>
<evidence type="ECO:0000313" key="4">
    <source>
        <dbReference type="Proteomes" id="UP001552299"/>
    </source>
</evidence>
<feature type="region of interest" description="Disordered" evidence="1">
    <location>
        <begin position="507"/>
        <end position="526"/>
    </location>
</feature>
<sequence length="526" mass="59836">MANRRSNRLLGASRSNSHQSRNQSVSHRRQASTSLQPGGQNAVGEGTSGQSLEDRIRKMEEAQNEILHLLREPRRPALAPHEEIPLPQEPMLAEGVQSEHLHVEVPPPPPRRHPRTHQDNELADTVSSTRPSQAGRQPLIPPGAPEDLDRSRAAELPRNALRHELRRLVREEFPREQGRLPIHRWDFQESSPFTEAVLQHPIPAGFKLPSIDAYDGTSDPYEHVDHYRTIMHIQRASDALLCQVFPATLKGQARTWFYSLPAGTIPLFVKLAKLFVEQFVANRRMVKDSSHLSGIRQNEGESLKEYFQRFSTEARQIPGVDPELLRGVFLGGLRPGPFYSALMRDTVPSYADLIHRVEAQISADEAINAHRKQFEQTGGKRKSTPGEDNPSSQKKKPGNYNLPPRPPQPRREPRQEKEYTPLNAPRANVLVAIREQENVKWPHPLKPNVGNQEQYCHFRRSRGHPTEACRQLKEEIERLIQQGYLRQFAQPRSSVTLSIEDFDLRSEDIPQRASPKYSGEISLQNG</sequence>
<dbReference type="Pfam" id="PF03732">
    <property type="entry name" value="Retrotrans_gag"/>
    <property type="match status" value="1"/>
</dbReference>
<dbReference type="Proteomes" id="UP001552299">
    <property type="component" value="Unassembled WGS sequence"/>
</dbReference>
<organism evidence="3 4">
    <name type="scientific">Dendrobium thyrsiflorum</name>
    <name type="common">Pinecone-like raceme dendrobium</name>
    <name type="synonym">Orchid</name>
    <dbReference type="NCBI Taxonomy" id="117978"/>
    <lineage>
        <taxon>Eukaryota</taxon>
        <taxon>Viridiplantae</taxon>
        <taxon>Streptophyta</taxon>
        <taxon>Embryophyta</taxon>
        <taxon>Tracheophyta</taxon>
        <taxon>Spermatophyta</taxon>
        <taxon>Magnoliopsida</taxon>
        <taxon>Liliopsida</taxon>
        <taxon>Asparagales</taxon>
        <taxon>Orchidaceae</taxon>
        <taxon>Epidendroideae</taxon>
        <taxon>Malaxideae</taxon>
        <taxon>Dendrobiinae</taxon>
        <taxon>Dendrobium</taxon>
    </lineage>
</organism>